<evidence type="ECO:0000313" key="2">
    <source>
        <dbReference type="Proteomes" id="UP000023152"/>
    </source>
</evidence>
<dbReference type="AlphaFoldDB" id="X6PA72"/>
<comment type="caution">
    <text evidence="1">The sequence shown here is derived from an EMBL/GenBank/DDBJ whole genome shotgun (WGS) entry which is preliminary data.</text>
</comment>
<keyword evidence="2" id="KW-1185">Reference proteome</keyword>
<sequence length="343" mass="39690">RKYYYEGRPYHGEIEKEAMQLEGKVRITNGDDSDSHEMRQLKVCVEKSLTHWDGMTNANATEIWTYLRDKWLERGVHEHASIASFNKLMLELMTMDEGNMDVEWLSFAIQAQTDELRHTQIAFHYANCFHNVWRMRSADMQLTTTSLQWQVFAPGPLPSHNLTIGLKHARDVAQIIVDGCFHETISALLLAQEVHNIRQCEMALPSDDPMKWLLLRLSDDVLAIANDELHHSIFAWMLFWKFSQNSEWRSAFHSSLLDPLWWNTLLFHAKFNTLSVLPPSSVTVLQCYGVVDTFQTQLVVTHAVQYIFPSLLSSLRNSHNLTVFRHTLTNTLQLYPLSSQCAI</sequence>
<proteinExistence type="predicted"/>
<dbReference type="EMBL" id="ASPP01001608">
    <property type="protein sequence ID" value="ETO35420.1"/>
    <property type="molecule type" value="Genomic_DNA"/>
</dbReference>
<organism evidence="1 2">
    <name type="scientific">Reticulomyxa filosa</name>
    <dbReference type="NCBI Taxonomy" id="46433"/>
    <lineage>
        <taxon>Eukaryota</taxon>
        <taxon>Sar</taxon>
        <taxon>Rhizaria</taxon>
        <taxon>Retaria</taxon>
        <taxon>Foraminifera</taxon>
        <taxon>Monothalamids</taxon>
        <taxon>Reticulomyxidae</taxon>
        <taxon>Reticulomyxa</taxon>
    </lineage>
</organism>
<accession>X6PA72</accession>
<feature type="non-terminal residue" evidence="1">
    <location>
        <position position="1"/>
    </location>
</feature>
<evidence type="ECO:0000313" key="1">
    <source>
        <dbReference type="EMBL" id="ETO35420.1"/>
    </source>
</evidence>
<protein>
    <submittedName>
        <fullName evidence="1">Uncharacterized protein</fullName>
    </submittedName>
</protein>
<name>X6PA72_RETFI</name>
<dbReference type="Proteomes" id="UP000023152">
    <property type="component" value="Unassembled WGS sequence"/>
</dbReference>
<reference evidence="1 2" key="1">
    <citation type="journal article" date="2013" name="Curr. Biol.">
        <title>The Genome of the Foraminiferan Reticulomyxa filosa.</title>
        <authorList>
            <person name="Glockner G."/>
            <person name="Hulsmann N."/>
            <person name="Schleicher M."/>
            <person name="Noegel A.A."/>
            <person name="Eichinger L."/>
            <person name="Gallinger C."/>
            <person name="Pawlowski J."/>
            <person name="Sierra R."/>
            <person name="Euteneuer U."/>
            <person name="Pillet L."/>
            <person name="Moustafa A."/>
            <person name="Platzer M."/>
            <person name="Groth M."/>
            <person name="Szafranski K."/>
            <person name="Schliwa M."/>
        </authorList>
    </citation>
    <scope>NUCLEOTIDE SEQUENCE [LARGE SCALE GENOMIC DNA]</scope>
</reference>
<gene>
    <name evidence="1" type="ORF">RFI_01643</name>
</gene>